<accession>A0A067M439</accession>
<dbReference type="PROSITE" id="PS50135">
    <property type="entry name" value="ZF_ZZ_2"/>
    <property type="match status" value="1"/>
</dbReference>
<evidence type="ECO:0000259" key="7">
    <source>
        <dbReference type="PROSITE" id="PS50135"/>
    </source>
</evidence>
<feature type="compositionally biased region" description="Basic and acidic residues" evidence="6">
    <location>
        <begin position="996"/>
        <end position="1013"/>
    </location>
</feature>
<evidence type="ECO:0000256" key="4">
    <source>
        <dbReference type="PROSITE-ProRule" id="PRU00228"/>
    </source>
</evidence>
<dbReference type="CDD" id="cd02340">
    <property type="entry name" value="ZZ_NBR1_like"/>
    <property type="match status" value="1"/>
</dbReference>
<keyword evidence="2 4" id="KW-0863">Zinc-finger</keyword>
<dbReference type="Gene3D" id="3.30.60.90">
    <property type="match status" value="1"/>
</dbReference>
<reference evidence="9" key="1">
    <citation type="journal article" date="2014" name="Proc. Natl. Acad. Sci. U.S.A.">
        <title>Extensive sampling of basidiomycete genomes demonstrates inadequacy of the white-rot/brown-rot paradigm for wood decay fungi.</title>
        <authorList>
            <person name="Riley R."/>
            <person name="Salamov A.A."/>
            <person name="Brown D.W."/>
            <person name="Nagy L.G."/>
            <person name="Floudas D."/>
            <person name="Held B.W."/>
            <person name="Levasseur A."/>
            <person name="Lombard V."/>
            <person name="Morin E."/>
            <person name="Otillar R."/>
            <person name="Lindquist E.A."/>
            <person name="Sun H."/>
            <person name="LaButti K.M."/>
            <person name="Schmutz J."/>
            <person name="Jabbour D."/>
            <person name="Luo H."/>
            <person name="Baker S.E."/>
            <person name="Pisabarro A.G."/>
            <person name="Walton J.D."/>
            <person name="Blanchette R.A."/>
            <person name="Henrissat B."/>
            <person name="Martin F."/>
            <person name="Cullen D."/>
            <person name="Hibbett D.S."/>
            <person name="Grigoriev I.V."/>
        </authorList>
    </citation>
    <scope>NUCLEOTIDE SEQUENCE [LARGE SCALE GENOMIC DNA]</scope>
    <source>
        <strain evidence="9">FD-172 SS1</strain>
    </source>
</reference>
<dbReference type="GO" id="GO:0008270">
    <property type="term" value="F:zinc ion binding"/>
    <property type="evidence" value="ECO:0007669"/>
    <property type="project" value="UniProtKB-KW"/>
</dbReference>
<gene>
    <name evidence="8" type="ORF">BOTBODRAFT_60514</name>
</gene>
<dbReference type="SUPFAM" id="SSF57850">
    <property type="entry name" value="RING/U-box"/>
    <property type="match status" value="1"/>
</dbReference>
<dbReference type="Proteomes" id="UP000027195">
    <property type="component" value="Unassembled WGS sequence"/>
</dbReference>
<evidence type="ECO:0000313" key="8">
    <source>
        <dbReference type="EMBL" id="KDQ06652.1"/>
    </source>
</evidence>
<dbReference type="InParanoid" id="A0A067M439"/>
<protein>
    <recommendedName>
        <fullName evidence="7">ZZ-type domain-containing protein</fullName>
    </recommendedName>
</protein>
<proteinExistence type="predicted"/>
<keyword evidence="3" id="KW-0862">Zinc</keyword>
<name>A0A067M439_BOTB1</name>
<dbReference type="EMBL" id="KL198128">
    <property type="protein sequence ID" value="KDQ06652.1"/>
    <property type="molecule type" value="Genomic_DNA"/>
</dbReference>
<dbReference type="HOGENOM" id="CLU_004050_1_0_1"/>
<evidence type="ECO:0000313" key="9">
    <source>
        <dbReference type="Proteomes" id="UP000027195"/>
    </source>
</evidence>
<evidence type="ECO:0000256" key="5">
    <source>
        <dbReference type="SAM" id="Coils"/>
    </source>
</evidence>
<evidence type="ECO:0000256" key="1">
    <source>
        <dbReference type="ARBA" id="ARBA00022723"/>
    </source>
</evidence>
<dbReference type="InterPro" id="IPR043145">
    <property type="entry name" value="Znf_ZZ_sf"/>
</dbReference>
<feature type="domain" description="ZZ-type" evidence="7">
    <location>
        <begin position="813"/>
        <end position="874"/>
    </location>
</feature>
<keyword evidence="9" id="KW-1185">Reference proteome</keyword>
<dbReference type="PANTHER" id="PTHR20930:SF0">
    <property type="entry name" value="PROTEIN ILRUN"/>
    <property type="match status" value="1"/>
</dbReference>
<sequence length="1046" mass="119721">MANTDTEILKPLQLPEKVDFETLVTADGDNPIFVAALKTLRSFNENPGQVARDLTKLVDGVIEALELVSELHPIVQVAAKAFTIIARLELDRRSNNARIEGLIVAQADMVCVLFELRHIKRAQAPSYGVMFYPRLAVALQSAADHIMSCGLIIDTYKQKHRIVKFALASSWKEKFAEATQNFIESKREIIEALQLNMAVQIDHLRDTFDNVVLPAIQQQTARETRMIEDLENLKKKKEKMSRDVGRMKEERDMLTTEIESLNKLIKFDTLDKAAMWEIPESLFAQLVPIVGAREERRGSVESMGEATKRRADETKDVLHSVFHGVNDLVEENRARFDYKLQEQTKRLESAISNASNRIIAEFNDGPYKKVRDLDIRHIWQDNKWRTFIKTKTIIAALGDYFINRFELQEKSMGSSMMIGSASPQDSPLSYKGHRSELNESPFEELKADKWCLQYLTPTYFSAVSEALDNDFSGFVTISEANKFISRGAPHEWSILKRIAYWVKGFHVSNSIYQRLIEDIWEKILCVKALPVNAPEVEIYLDNDGLTLLRCIVRDNYPTFAHDGELLQLVGEHMKYDEDRLEAVLEKICYNIDAVRDYFGKRRIETYLFPLTYLVLKRHYQVIQLCATEILDERSLVNAANTLTHIAQATLDRVSQLRAVFKHQKLDPEDMFSTFANGIYRRLSPNTKIVAPKDSYADAFRALDHKPYTDPLQSGHGDIGPLDPSKLDYPLRCVAAMATVTLTPAEETQIATFLELVRRQYIWEDLRNRSMRPFTSNDALSLQAIEKDIDGLPSALQDRYSALKELEPRKIGVHWGFHCDSCNMKPIVGIRWNCVTCKNFDLCEECEAKRPPPKANNRFYHKNTHNMVALPYYTSIVSRERIVQDARKHTQLFLDSSLDDEELGEDSDGDELFGESRTHEYRESSVGSERLEVMPHPCVGTCGKKDVSGLAVWYECFDSSDSRCDDYYHCDDCRQSQPHTHHQKAHRVLKVAQGKGLRPDDLEPDTDGSKGDEDRLLRIEAEIGKLGARFSRMEALLARLMKEMTPR</sequence>
<dbReference type="PROSITE" id="PS01357">
    <property type="entry name" value="ZF_ZZ_1"/>
    <property type="match status" value="1"/>
</dbReference>
<dbReference type="OrthoDB" id="2122982at2759"/>
<dbReference type="STRING" id="930990.A0A067M439"/>
<dbReference type="SMART" id="SM00291">
    <property type="entry name" value="ZnF_ZZ"/>
    <property type="match status" value="1"/>
</dbReference>
<feature type="region of interest" description="Disordered" evidence="6">
    <location>
        <begin position="992"/>
        <end position="1013"/>
    </location>
</feature>
<dbReference type="PANTHER" id="PTHR20930">
    <property type="entry name" value="OVARIAN CARCINOMA ANTIGEN CA125-RELATED"/>
    <property type="match status" value="1"/>
</dbReference>
<organism evidence="8 9">
    <name type="scientific">Botryobasidium botryosum (strain FD-172 SS1)</name>
    <dbReference type="NCBI Taxonomy" id="930990"/>
    <lineage>
        <taxon>Eukaryota</taxon>
        <taxon>Fungi</taxon>
        <taxon>Dikarya</taxon>
        <taxon>Basidiomycota</taxon>
        <taxon>Agaricomycotina</taxon>
        <taxon>Agaricomycetes</taxon>
        <taxon>Cantharellales</taxon>
        <taxon>Botryobasidiaceae</taxon>
        <taxon>Botryobasidium</taxon>
    </lineage>
</organism>
<dbReference type="Pfam" id="PF00569">
    <property type="entry name" value="ZZ"/>
    <property type="match status" value="1"/>
</dbReference>
<evidence type="ECO:0000256" key="3">
    <source>
        <dbReference type="ARBA" id="ARBA00022833"/>
    </source>
</evidence>
<feature type="coiled-coil region" evidence="5">
    <location>
        <begin position="216"/>
        <end position="264"/>
    </location>
</feature>
<dbReference type="InterPro" id="IPR000433">
    <property type="entry name" value="Znf_ZZ"/>
</dbReference>
<keyword evidence="5" id="KW-0175">Coiled coil</keyword>
<dbReference type="AlphaFoldDB" id="A0A067M439"/>
<evidence type="ECO:0000256" key="2">
    <source>
        <dbReference type="ARBA" id="ARBA00022771"/>
    </source>
</evidence>
<evidence type="ECO:0000256" key="6">
    <source>
        <dbReference type="SAM" id="MobiDB-lite"/>
    </source>
</evidence>
<keyword evidence="1" id="KW-0479">Metal-binding</keyword>